<dbReference type="PANTHER" id="PTHR11101">
    <property type="entry name" value="PHOSPHATE TRANSPORTER"/>
    <property type="match status" value="1"/>
</dbReference>
<dbReference type="Proteomes" id="UP000319514">
    <property type="component" value="Unassembled WGS sequence"/>
</dbReference>
<accession>A0A542ZIV1</accession>
<dbReference type="Pfam" id="PF01384">
    <property type="entry name" value="PHO4"/>
    <property type="match status" value="1"/>
</dbReference>
<dbReference type="InterPro" id="IPR001204">
    <property type="entry name" value="Phos_transporter"/>
</dbReference>
<comment type="subcellular location">
    <subcellularLocation>
        <location evidence="1">Membrane</location>
        <topology evidence="1">Multi-pass membrane protein</topology>
    </subcellularLocation>
</comment>
<keyword evidence="5 6" id="KW-0472">Membrane</keyword>
<keyword evidence="3 6" id="KW-0812">Transmembrane</keyword>
<name>A0A542ZIV1_9MICO</name>
<feature type="transmembrane region" description="Helical" evidence="6">
    <location>
        <begin position="74"/>
        <end position="93"/>
    </location>
</feature>
<dbReference type="GO" id="GO:0016020">
    <property type="term" value="C:membrane"/>
    <property type="evidence" value="ECO:0007669"/>
    <property type="project" value="UniProtKB-SubCell"/>
</dbReference>
<dbReference type="PANTHER" id="PTHR11101:SF80">
    <property type="entry name" value="PHOSPHATE TRANSPORTER"/>
    <property type="match status" value="1"/>
</dbReference>
<evidence type="ECO:0000313" key="7">
    <source>
        <dbReference type="EMBL" id="TQL60238.1"/>
    </source>
</evidence>
<organism evidence="7 8">
    <name type="scientific">Oryzihumus leptocrescens</name>
    <dbReference type="NCBI Taxonomy" id="297536"/>
    <lineage>
        <taxon>Bacteria</taxon>
        <taxon>Bacillati</taxon>
        <taxon>Actinomycetota</taxon>
        <taxon>Actinomycetes</taxon>
        <taxon>Micrococcales</taxon>
        <taxon>Intrasporangiaceae</taxon>
        <taxon>Oryzihumus</taxon>
    </lineage>
</organism>
<evidence type="ECO:0000313" key="8">
    <source>
        <dbReference type="Proteomes" id="UP000319514"/>
    </source>
</evidence>
<keyword evidence="2" id="KW-0813">Transport</keyword>
<keyword evidence="4 6" id="KW-1133">Transmembrane helix</keyword>
<evidence type="ECO:0000256" key="2">
    <source>
        <dbReference type="ARBA" id="ARBA00022448"/>
    </source>
</evidence>
<feature type="transmembrane region" description="Helical" evidence="6">
    <location>
        <begin position="309"/>
        <end position="331"/>
    </location>
</feature>
<gene>
    <name evidence="7" type="ORF">FB474_1621</name>
</gene>
<dbReference type="GO" id="GO:0005315">
    <property type="term" value="F:phosphate transmembrane transporter activity"/>
    <property type="evidence" value="ECO:0007669"/>
    <property type="project" value="InterPro"/>
</dbReference>
<protein>
    <submittedName>
        <fullName evidence="7">PiT family inorganic phosphate transporter</fullName>
    </submittedName>
</protein>
<evidence type="ECO:0000256" key="1">
    <source>
        <dbReference type="ARBA" id="ARBA00004141"/>
    </source>
</evidence>
<evidence type="ECO:0000256" key="6">
    <source>
        <dbReference type="SAM" id="Phobius"/>
    </source>
</evidence>
<evidence type="ECO:0000256" key="3">
    <source>
        <dbReference type="ARBA" id="ARBA00022692"/>
    </source>
</evidence>
<dbReference type="OrthoDB" id="9779554at2"/>
<dbReference type="RefSeq" id="WP_141788161.1">
    <property type="nucleotide sequence ID" value="NZ_BAAAKX010000021.1"/>
</dbReference>
<proteinExistence type="predicted"/>
<evidence type="ECO:0000256" key="5">
    <source>
        <dbReference type="ARBA" id="ARBA00023136"/>
    </source>
</evidence>
<dbReference type="AlphaFoldDB" id="A0A542ZIV1"/>
<reference evidence="7 8" key="1">
    <citation type="submission" date="2019-06" db="EMBL/GenBank/DDBJ databases">
        <title>Sequencing the genomes of 1000 actinobacteria strains.</title>
        <authorList>
            <person name="Klenk H.-P."/>
        </authorList>
    </citation>
    <scope>NUCLEOTIDE SEQUENCE [LARGE SCALE GENOMIC DNA]</scope>
    <source>
        <strain evidence="7 8">DSM 18082</strain>
    </source>
</reference>
<comment type="caution">
    <text evidence="7">The sequence shown here is derived from an EMBL/GenBank/DDBJ whole genome shotgun (WGS) entry which is preliminary data.</text>
</comment>
<dbReference type="EMBL" id="VFOQ01000001">
    <property type="protein sequence ID" value="TQL60238.1"/>
    <property type="molecule type" value="Genomic_DNA"/>
</dbReference>
<evidence type="ECO:0000256" key="4">
    <source>
        <dbReference type="ARBA" id="ARBA00022989"/>
    </source>
</evidence>
<feature type="transmembrane region" description="Helical" evidence="6">
    <location>
        <begin position="135"/>
        <end position="158"/>
    </location>
</feature>
<dbReference type="GO" id="GO:0035435">
    <property type="term" value="P:phosphate ion transmembrane transport"/>
    <property type="evidence" value="ECO:0007669"/>
    <property type="project" value="TreeGrafter"/>
</dbReference>
<keyword evidence="8" id="KW-1185">Reference proteome</keyword>
<sequence>MQWAVVLVVVLALAFDVSNGFHDSSNVTAAMVATGAATPGGAVALCAVFNLLGPVLAGTAVADTVGGIIKVNPASTLGILVAALGAALTWNLLTWWRGLPSSSSHALVGGLVGAAVVDSGVSAVNWGGLEGIRPVGVWGVLVGLAVSPLVGALAGWAVELLARRSLRRARQTVQKPILRSEWVTGSALAFSHGTNDAQKTMGVITLALLVSGQVHAFVVPLWVKVACATALTVGTAAGGWRIASTIGRGIYRIRPLDGLVSQGSSAGVIGVAAFLGAPVSTTHVVASSVVGVGAAQRRRHVRWPVVQEILLAWLVTLPSCAVMGAVGGLVARGLA</sequence>
<feature type="transmembrane region" description="Helical" evidence="6">
    <location>
        <begin position="36"/>
        <end position="62"/>
    </location>
</feature>